<evidence type="ECO:0000256" key="14">
    <source>
        <dbReference type="RuleBase" id="RU366025"/>
    </source>
</evidence>
<evidence type="ECO:0000256" key="2">
    <source>
        <dbReference type="ARBA" id="ARBA00009085"/>
    </source>
</evidence>
<dbReference type="CDD" id="cd14386">
    <property type="entry name" value="UBA2_UBP5"/>
    <property type="match status" value="1"/>
</dbReference>
<dbReference type="OrthoDB" id="361536at2759"/>
<dbReference type="Pfam" id="PF00627">
    <property type="entry name" value="UBA"/>
    <property type="match status" value="2"/>
</dbReference>
<dbReference type="FunFam" id="1.10.8.10:FF:000086">
    <property type="entry name" value="Ubiquitin carboxyl-terminal hydrolase"/>
    <property type="match status" value="1"/>
</dbReference>
<name>A0A6A3LKK2_9STRA</name>
<dbReference type="Pfam" id="PF02148">
    <property type="entry name" value="zf-UBP"/>
    <property type="match status" value="1"/>
</dbReference>
<dbReference type="SUPFAM" id="SSF54001">
    <property type="entry name" value="Cysteine proteinases"/>
    <property type="match status" value="1"/>
</dbReference>
<dbReference type="InterPro" id="IPR018200">
    <property type="entry name" value="USP_CS"/>
</dbReference>
<dbReference type="Pfam" id="PF00443">
    <property type="entry name" value="UCH"/>
    <property type="match status" value="1"/>
</dbReference>
<feature type="active site" description="Nucleophile" evidence="11">
    <location>
        <position position="340"/>
    </location>
</feature>
<dbReference type="GO" id="GO:0008270">
    <property type="term" value="F:zinc ion binding"/>
    <property type="evidence" value="ECO:0007669"/>
    <property type="project" value="UniProtKB-KW"/>
</dbReference>
<feature type="region of interest" description="Disordered" evidence="15">
    <location>
        <begin position="782"/>
        <end position="806"/>
    </location>
</feature>
<evidence type="ECO:0000259" key="16">
    <source>
        <dbReference type="PROSITE" id="PS50030"/>
    </source>
</evidence>
<dbReference type="PROSITE" id="PS00972">
    <property type="entry name" value="USP_1"/>
    <property type="match status" value="1"/>
</dbReference>
<evidence type="ECO:0000256" key="11">
    <source>
        <dbReference type="PIRSR" id="PIRSR016308-1"/>
    </source>
</evidence>
<dbReference type="InterPro" id="IPR038765">
    <property type="entry name" value="Papain-like_cys_pep_sf"/>
</dbReference>
<keyword evidence="5" id="KW-0677">Repeat</keyword>
<evidence type="ECO:0000256" key="8">
    <source>
        <dbReference type="ARBA" id="ARBA00022801"/>
    </source>
</evidence>
<comment type="similarity">
    <text evidence="2 14">Belongs to the peptidase C19 family.</text>
</comment>
<reference evidence="22 24" key="1">
    <citation type="submission" date="2018-09" db="EMBL/GenBank/DDBJ databases">
        <title>Genomic investigation of the strawberry pathogen Phytophthora fragariae indicates pathogenicity is determined by transcriptional variation in three key races.</title>
        <authorList>
            <person name="Adams T.M."/>
            <person name="Armitage A.D."/>
            <person name="Sobczyk M.K."/>
            <person name="Bates H.J."/>
            <person name="Dunwell J.M."/>
            <person name="Nellist C.F."/>
            <person name="Harrison R.J."/>
        </authorList>
    </citation>
    <scope>NUCLEOTIDE SEQUENCE [LARGE SCALE GENOMIC DNA]</scope>
    <source>
        <strain evidence="19 22">SCRP249</strain>
        <strain evidence="20 24">SCRP324</strain>
        <strain evidence="21 23">SCRP333</strain>
    </source>
</reference>
<evidence type="ECO:0000259" key="18">
    <source>
        <dbReference type="PROSITE" id="PS50271"/>
    </source>
</evidence>
<dbReference type="PROSITE" id="PS50030">
    <property type="entry name" value="UBA"/>
    <property type="match status" value="2"/>
</dbReference>
<evidence type="ECO:0000256" key="6">
    <source>
        <dbReference type="ARBA" id="ARBA00022771"/>
    </source>
</evidence>
<dbReference type="EMBL" id="QXFV01000955">
    <property type="protein sequence ID" value="KAE9019922.1"/>
    <property type="molecule type" value="Genomic_DNA"/>
</dbReference>
<dbReference type="Proteomes" id="UP000435112">
    <property type="component" value="Unassembled WGS sequence"/>
</dbReference>
<evidence type="ECO:0000256" key="9">
    <source>
        <dbReference type="ARBA" id="ARBA00022807"/>
    </source>
</evidence>
<dbReference type="InterPro" id="IPR009060">
    <property type="entry name" value="UBA-like_sf"/>
</dbReference>
<evidence type="ECO:0000256" key="15">
    <source>
        <dbReference type="SAM" id="MobiDB-lite"/>
    </source>
</evidence>
<dbReference type="GO" id="GO:0005634">
    <property type="term" value="C:nucleus"/>
    <property type="evidence" value="ECO:0007669"/>
    <property type="project" value="TreeGrafter"/>
</dbReference>
<dbReference type="Pfam" id="PF17807">
    <property type="entry name" value="zf-UBP_var"/>
    <property type="match status" value="1"/>
</dbReference>
<dbReference type="CDD" id="cd14385">
    <property type="entry name" value="UBA1_spUBP14_like"/>
    <property type="match status" value="1"/>
</dbReference>
<dbReference type="InterPro" id="IPR001607">
    <property type="entry name" value="Znf_UBP"/>
</dbReference>
<organism evidence="19 22">
    <name type="scientific">Phytophthora rubi</name>
    <dbReference type="NCBI Taxonomy" id="129364"/>
    <lineage>
        <taxon>Eukaryota</taxon>
        <taxon>Sar</taxon>
        <taxon>Stramenopiles</taxon>
        <taxon>Oomycota</taxon>
        <taxon>Peronosporomycetes</taxon>
        <taxon>Peronosporales</taxon>
        <taxon>Peronosporaceae</taxon>
        <taxon>Phytophthora</taxon>
    </lineage>
</organism>
<dbReference type="FunFam" id="3.30.40.10:FF:000396">
    <property type="entry name" value="Ubiquitin carboxyl-terminal hydrolase"/>
    <property type="match status" value="1"/>
</dbReference>
<feature type="binding site" evidence="12">
    <location>
        <position position="221"/>
    </location>
    <ligand>
        <name>Zn(2+)</name>
        <dbReference type="ChEBI" id="CHEBI:29105"/>
    </ligand>
</feature>
<dbReference type="GO" id="GO:0016579">
    <property type="term" value="P:protein deubiquitination"/>
    <property type="evidence" value="ECO:0007669"/>
    <property type="project" value="InterPro"/>
</dbReference>
<feature type="binding site" evidence="12">
    <location>
        <position position="204"/>
    </location>
    <ligand>
        <name>Zn(2+)</name>
        <dbReference type="ChEBI" id="CHEBI:29105"/>
    </ligand>
</feature>
<dbReference type="SMART" id="SM00290">
    <property type="entry name" value="ZnF_UBP"/>
    <property type="match status" value="1"/>
</dbReference>
<protein>
    <recommendedName>
        <fullName evidence="14">Ubiquitin carboxyl-terminal hydrolase</fullName>
        <ecNumber evidence="14">3.4.19.12</ecNumber>
    </recommendedName>
</protein>
<sequence>MTEVSLLLQSAAAHARVARASDRVYRDECVLSFDSALSASGLYTNLRSFLSYGDSSLRFDRAGLVDAQSGTAVYLLQQHTRKPKASTTSSPSETPTKLAIGGAGGFAANAEYKFELEKTLHVVLLGPEQRELARVALDDAALPPKLKEAADAVLNHAGNTVTEEVASWQEELKPTKYAEHLEQVPNPPHIASNPAAWKCQAPDCDKHENLWLNLSDGYIGCGRKNWDGSGGCGAALTHFNETGGMYPLSVKLGTITAEGGDVYSYAPEEDDLVKNPLLKKHLEHFGINVDNLRKTDKSMNELQVGLNLSYEFDAVTEAGKKLVPVSGAGYMGFKNLGNSCYMNSVLQLLLALPEVQERYFKASEKIFATADTPSTLPVDDFVAQFAKLASATLTDRYKKQFLAPKDSSKEVEEDDVHNVELRPITFRGLVGKGHPDFSTGQQQDAVEYLQYLLDFMTRAERVGADRLGSLLPGDSATSVELPTAGLFKFKLEDRVQCVASNKVKYVPRDDMLLQLQIPLEAATNATQVSDYQVLEQKRQRLGNSEKTDKSESKDGGERVVPNVPFEACVEKTLAPEVIEDFLSPATGKKGQAQKTVRFSSFPRYLLVQMRRFYVAEDWTPKKLEVEVKVPEKISLSRFVSKGLVDGEEELPEAPAASTTGDSAAIAASDTADEVLVAQLVSMGFSENGCKRAAIATGNSNAEAAMEWIFSHMEDPDFNDPPAPAGSSAKPEGESVNMEHVSNLMAMGFAEVHAKCALKQTDNNPDRAAEWLFSHMDDLDGAVAQSESESAASAAASGDSGSSSKRLDSDAVGDYSLVGFVSHVGKNTNSGHYVCHMNKEGRWIIFNDDKVAVSEEPPLGAGYLYLFRRTDTEA</sequence>
<dbReference type="InterPro" id="IPR041432">
    <property type="entry name" value="UBP13_Znf-UBP_var"/>
</dbReference>
<keyword evidence="7 14" id="KW-0833">Ubl conjugation pathway</keyword>
<dbReference type="EMBL" id="QXFT01000949">
    <property type="protein sequence ID" value="KAE9332728.1"/>
    <property type="molecule type" value="Genomic_DNA"/>
</dbReference>
<evidence type="ECO:0000256" key="3">
    <source>
        <dbReference type="ARBA" id="ARBA00022670"/>
    </source>
</evidence>
<comment type="catalytic activity">
    <reaction evidence="1 14">
        <text>Thiol-dependent hydrolysis of ester, thioester, amide, peptide and isopeptide bonds formed by the C-terminal Gly of ubiquitin (a 76-residue protein attached to proteins as an intracellular targeting signal).</text>
        <dbReference type="EC" id="3.4.19.12"/>
    </reaction>
</comment>
<dbReference type="Proteomes" id="UP000434957">
    <property type="component" value="Unassembled WGS sequence"/>
</dbReference>
<evidence type="ECO:0000256" key="1">
    <source>
        <dbReference type="ARBA" id="ARBA00000707"/>
    </source>
</evidence>
<feature type="domain" description="USP" evidence="17">
    <location>
        <begin position="331"/>
        <end position="869"/>
    </location>
</feature>
<keyword evidence="3 14" id="KW-0645">Protease</keyword>
<comment type="caution">
    <text evidence="19">The sequence shown here is derived from an EMBL/GenBank/DDBJ whole genome shotgun (WGS) entry which is preliminary data.</text>
</comment>
<evidence type="ECO:0000259" key="17">
    <source>
        <dbReference type="PROSITE" id="PS50235"/>
    </source>
</evidence>
<feature type="region of interest" description="Disordered" evidence="15">
    <location>
        <begin position="537"/>
        <end position="559"/>
    </location>
</feature>
<dbReference type="GO" id="GO:0006508">
    <property type="term" value="P:proteolysis"/>
    <property type="evidence" value="ECO:0007669"/>
    <property type="project" value="UniProtKB-KW"/>
</dbReference>
<evidence type="ECO:0000256" key="7">
    <source>
        <dbReference type="ARBA" id="ARBA00022786"/>
    </source>
</evidence>
<feature type="active site" description="Proton acceptor" evidence="11">
    <location>
        <position position="831"/>
    </location>
</feature>
<feature type="compositionally biased region" description="Basic and acidic residues" evidence="15">
    <location>
        <begin position="537"/>
        <end position="557"/>
    </location>
</feature>
<feature type="region of interest" description="Disordered" evidence="15">
    <location>
        <begin position="79"/>
        <end position="98"/>
    </location>
</feature>
<feature type="domain" description="UBA" evidence="16">
    <location>
        <begin position="670"/>
        <end position="711"/>
    </location>
</feature>
<dbReference type="EMBL" id="QXFU01000339">
    <property type="protein sequence ID" value="KAE9036208.1"/>
    <property type="molecule type" value="Genomic_DNA"/>
</dbReference>
<gene>
    <name evidence="19" type="ORF">PR001_g13747</name>
    <name evidence="20" type="ORF">PR002_g7195</name>
    <name evidence="21" type="ORF">PR003_g14366</name>
</gene>
<dbReference type="InterPro" id="IPR001394">
    <property type="entry name" value="Peptidase_C19_UCH"/>
</dbReference>
<keyword evidence="9 14" id="KW-0788">Thiol protease</keyword>
<keyword evidence="6 13" id="KW-0863">Zinc-finger</keyword>
<evidence type="ECO:0000313" key="24">
    <source>
        <dbReference type="Proteomes" id="UP000435112"/>
    </source>
</evidence>
<evidence type="ECO:0000313" key="19">
    <source>
        <dbReference type="EMBL" id="KAE9019922.1"/>
    </source>
</evidence>
<dbReference type="GO" id="GO:0005829">
    <property type="term" value="C:cytosol"/>
    <property type="evidence" value="ECO:0007669"/>
    <property type="project" value="TreeGrafter"/>
</dbReference>
<dbReference type="InterPro" id="IPR050164">
    <property type="entry name" value="Peptidase_C19"/>
</dbReference>
<evidence type="ECO:0000313" key="22">
    <source>
        <dbReference type="Proteomes" id="UP000429607"/>
    </source>
</evidence>
<evidence type="ECO:0000313" key="23">
    <source>
        <dbReference type="Proteomes" id="UP000434957"/>
    </source>
</evidence>
<dbReference type="SMART" id="SM00165">
    <property type="entry name" value="UBA"/>
    <property type="match status" value="2"/>
</dbReference>
<dbReference type="Gene3D" id="3.30.40.10">
    <property type="entry name" value="Zinc/RING finger domain, C3HC4 (zinc finger)"/>
    <property type="match status" value="2"/>
</dbReference>
<feature type="region of interest" description="Disordered" evidence="15">
    <location>
        <begin position="713"/>
        <end position="733"/>
    </location>
</feature>
<dbReference type="InterPro" id="IPR028889">
    <property type="entry name" value="USP"/>
</dbReference>
<dbReference type="Gene3D" id="1.10.8.10">
    <property type="entry name" value="DNA helicase RuvA subunit, C-terminal domain"/>
    <property type="match status" value="2"/>
</dbReference>
<feature type="compositionally biased region" description="Low complexity" evidence="15">
    <location>
        <begin position="85"/>
        <end position="98"/>
    </location>
</feature>
<keyword evidence="4 12" id="KW-0479">Metal-binding</keyword>
<dbReference type="InterPro" id="IPR013083">
    <property type="entry name" value="Znf_RING/FYVE/PHD"/>
</dbReference>
<evidence type="ECO:0000256" key="13">
    <source>
        <dbReference type="PROSITE-ProRule" id="PRU00502"/>
    </source>
</evidence>
<evidence type="ECO:0000256" key="12">
    <source>
        <dbReference type="PIRSR" id="PIRSR016308-3"/>
    </source>
</evidence>
<evidence type="ECO:0000256" key="4">
    <source>
        <dbReference type="ARBA" id="ARBA00022723"/>
    </source>
</evidence>
<evidence type="ECO:0000256" key="10">
    <source>
        <dbReference type="ARBA" id="ARBA00022833"/>
    </source>
</evidence>
<feature type="compositionally biased region" description="Low complexity" evidence="15">
    <location>
        <begin position="782"/>
        <end position="803"/>
    </location>
</feature>
<keyword evidence="23" id="KW-1185">Reference proteome</keyword>
<dbReference type="PANTHER" id="PTHR24006">
    <property type="entry name" value="UBIQUITIN CARBOXYL-TERMINAL HYDROLASE"/>
    <property type="match status" value="1"/>
</dbReference>
<dbReference type="AlphaFoldDB" id="A0A6A3LKK2"/>
<dbReference type="Proteomes" id="UP000429607">
    <property type="component" value="Unassembled WGS sequence"/>
</dbReference>
<dbReference type="EC" id="3.4.19.12" evidence="14"/>
<evidence type="ECO:0000256" key="5">
    <source>
        <dbReference type="ARBA" id="ARBA00022737"/>
    </source>
</evidence>
<feature type="domain" description="UBA" evidence="16">
    <location>
        <begin position="734"/>
        <end position="774"/>
    </location>
</feature>
<dbReference type="Gene3D" id="3.90.70.10">
    <property type="entry name" value="Cysteine proteinases"/>
    <property type="match status" value="1"/>
</dbReference>
<dbReference type="InterPro" id="IPR016652">
    <property type="entry name" value="Ubiquitinyl_hydrolase"/>
</dbReference>
<dbReference type="PROSITE" id="PS50235">
    <property type="entry name" value="USP_3"/>
    <property type="match status" value="1"/>
</dbReference>
<proteinExistence type="inferred from homology"/>
<dbReference type="SUPFAM" id="SSF57850">
    <property type="entry name" value="RING/U-box"/>
    <property type="match status" value="1"/>
</dbReference>
<dbReference type="PANTHER" id="PTHR24006:SF664">
    <property type="entry name" value="UBIQUITIN CARBOXYL-TERMINAL HYDROLASE"/>
    <property type="match status" value="1"/>
</dbReference>
<dbReference type="GO" id="GO:0004843">
    <property type="term" value="F:cysteine-type deubiquitinase activity"/>
    <property type="evidence" value="ECO:0007669"/>
    <property type="project" value="UniProtKB-UniRule"/>
</dbReference>
<dbReference type="PIRSF" id="PIRSF016308">
    <property type="entry name" value="UBP"/>
    <property type="match status" value="1"/>
</dbReference>
<feature type="domain" description="UBP-type" evidence="18">
    <location>
        <begin position="173"/>
        <end position="289"/>
    </location>
</feature>
<evidence type="ECO:0000313" key="20">
    <source>
        <dbReference type="EMBL" id="KAE9036208.1"/>
    </source>
</evidence>
<dbReference type="PROSITE" id="PS00973">
    <property type="entry name" value="USP_2"/>
    <property type="match status" value="1"/>
</dbReference>
<dbReference type="PROSITE" id="PS50271">
    <property type="entry name" value="ZF_UBP"/>
    <property type="match status" value="1"/>
</dbReference>
<dbReference type="SUPFAM" id="SSF46934">
    <property type="entry name" value="UBA-like"/>
    <property type="match status" value="1"/>
</dbReference>
<keyword evidence="10 12" id="KW-0862">Zinc</keyword>
<keyword evidence="8 14" id="KW-0378">Hydrolase</keyword>
<feature type="binding site" evidence="12">
    <location>
        <position position="199"/>
    </location>
    <ligand>
        <name>Zn(2+)</name>
        <dbReference type="ChEBI" id="CHEBI:29105"/>
    </ligand>
</feature>
<accession>A0A6A3LKK2</accession>
<dbReference type="InterPro" id="IPR015940">
    <property type="entry name" value="UBA"/>
</dbReference>
<evidence type="ECO:0000313" key="21">
    <source>
        <dbReference type="EMBL" id="KAE9332728.1"/>
    </source>
</evidence>